<dbReference type="InterPro" id="IPR024630">
    <property type="entry name" value="Stc1"/>
</dbReference>
<feature type="region of interest" description="Disordered" evidence="1">
    <location>
        <begin position="180"/>
        <end position="310"/>
    </location>
</feature>
<sequence length="389" mass="42703">MAPNKNNGGFQPTIRQEMPTRFRCKVGGEWKDLDAFANSQQRLIQRCNGRVNAAHSGMTCREHTSKTRQELRCDLCGLIKSKDQFSKNTLKNDEYRCMRCVAWTETQEPSVTPAPLETGHISAEEEHNGVWEEGFIDSGDFYEVEGLPQIPISGIASLCVDDLNASMQSGVAAEKALSNMLDDSSKRTRSQADTVSVSGESVSSSNILPPHLAERMQARSSAARSISGASSVTGDSRRTENLPPHLRAARVRDGQRGGAQSVSTATTVQKAKRSRHIPFNDWDSTGKQRHGFKSPTVGSSMSSAASTTSMSNITDDPNIIGDWDVPAPPASELETRGNSKWPKSGHARLTQSQIKKQPVLTHIKARHIDPDVEKGRRMNYCDSDDSDYE</sequence>
<feature type="compositionally biased region" description="Basic and acidic residues" evidence="1">
    <location>
        <begin position="366"/>
        <end position="376"/>
    </location>
</feature>
<proteinExistence type="predicted"/>
<feature type="compositionally biased region" description="Low complexity" evidence="1">
    <location>
        <begin position="218"/>
        <end position="231"/>
    </location>
</feature>
<dbReference type="Pfam" id="PF12898">
    <property type="entry name" value="Stc1"/>
    <property type="match status" value="1"/>
</dbReference>
<dbReference type="OrthoDB" id="3514033at2759"/>
<evidence type="ECO:0000313" key="3">
    <source>
        <dbReference type="EMBL" id="KAH6897388.1"/>
    </source>
</evidence>
<feature type="compositionally biased region" description="Low complexity" evidence="1">
    <location>
        <begin position="299"/>
        <end position="310"/>
    </location>
</feature>
<dbReference type="EMBL" id="JAGPYM010000003">
    <property type="protein sequence ID" value="KAH6897388.1"/>
    <property type="molecule type" value="Genomic_DNA"/>
</dbReference>
<evidence type="ECO:0000313" key="4">
    <source>
        <dbReference type="Proteomes" id="UP000777438"/>
    </source>
</evidence>
<feature type="compositionally biased region" description="Polar residues" evidence="1">
    <location>
        <begin position="258"/>
        <end position="269"/>
    </location>
</feature>
<evidence type="ECO:0000259" key="2">
    <source>
        <dbReference type="Pfam" id="PF12898"/>
    </source>
</evidence>
<accession>A0A9P8WH45</accession>
<dbReference type="Proteomes" id="UP000777438">
    <property type="component" value="Unassembled WGS sequence"/>
</dbReference>
<feature type="compositionally biased region" description="Low complexity" evidence="1">
    <location>
        <begin position="195"/>
        <end position="205"/>
    </location>
</feature>
<keyword evidence="4" id="KW-1185">Reference proteome</keyword>
<gene>
    <name evidence="3" type="ORF">B0T10DRAFT_557207</name>
</gene>
<evidence type="ECO:0000256" key="1">
    <source>
        <dbReference type="SAM" id="MobiDB-lite"/>
    </source>
</evidence>
<reference evidence="3 4" key="1">
    <citation type="journal article" date="2021" name="Nat. Commun.">
        <title>Genetic determinants of endophytism in the Arabidopsis root mycobiome.</title>
        <authorList>
            <person name="Mesny F."/>
            <person name="Miyauchi S."/>
            <person name="Thiergart T."/>
            <person name="Pickel B."/>
            <person name="Atanasova L."/>
            <person name="Karlsson M."/>
            <person name="Huettel B."/>
            <person name="Barry K.W."/>
            <person name="Haridas S."/>
            <person name="Chen C."/>
            <person name="Bauer D."/>
            <person name="Andreopoulos W."/>
            <person name="Pangilinan J."/>
            <person name="LaButti K."/>
            <person name="Riley R."/>
            <person name="Lipzen A."/>
            <person name="Clum A."/>
            <person name="Drula E."/>
            <person name="Henrissat B."/>
            <person name="Kohler A."/>
            <person name="Grigoriev I.V."/>
            <person name="Martin F.M."/>
            <person name="Hacquard S."/>
        </authorList>
    </citation>
    <scope>NUCLEOTIDE SEQUENCE [LARGE SCALE GENOMIC DNA]</scope>
    <source>
        <strain evidence="3 4">MPI-CAGE-CH-0241</strain>
    </source>
</reference>
<comment type="caution">
    <text evidence="3">The sequence shown here is derived from an EMBL/GenBank/DDBJ whole genome shotgun (WGS) entry which is preliminary data.</text>
</comment>
<protein>
    <recommendedName>
        <fullName evidence="2">Stc1 domain-containing protein</fullName>
    </recommendedName>
</protein>
<dbReference type="AlphaFoldDB" id="A0A9P8WH45"/>
<feature type="domain" description="Stc1" evidence="2">
    <location>
        <begin position="23"/>
        <end position="101"/>
    </location>
</feature>
<name>A0A9P8WH45_9HYPO</name>
<organism evidence="3 4">
    <name type="scientific">Thelonectria olida</name>
    <dbReference type="NCBI Taxonomy" id="1576542"/>
    <lineage>
        <taxon>Eukaryota</taxon>
        <taxon>Fungi</taxon>
        <taxon>Dikarya</taxon>
        <taxon>Ascomycota</taxon>
        <taxon>Pezizomycotina</taxon>
        <taxon>Sordariomycetes</taxon>
        <taxon>Hypocreomycetidae</taxon>
        <taxon>Hypocreales</taxon>
        <taxon>Nectriaceae</taxon>
        <taxon>Thelonectria</taxon>
    </lineage>
</organism>
<feature type="region of interest" description="Disordered" evidence="1">
    <location>
        <begin position="330"/>
        <end position="389"/>
    </location>
</feature>